<evidence type="ECO:0000256" key="5">
    <source>
        <dbReference type="ARBA" id="ARBA00022862"/>
    </source>
</evidence>
<evidence type="ECO:0000256" key="10">
    <source>
        <dbReference type="ARBA" id="ARBA00038489"/>
    </source>
</evidence>
<organism evidence="15 16">
    <name type="scientific">Vasconcelosia minhoensis LEGE 07310</name>
    <dbReference type="NCBI Taxonomy" id="915328"/>
    <lineage>
        <taxon>Bacteria</taxon>
        <taxon>Bacillati</taxon>
        <taxon>Cyanobacteriota</taxon>
        <taxon>Cyanophyceae</taxon>
        <taxon>Nodosilineales</taxon>
        <taxon>Cymatolegaceae</taxon>
        <taxon>Vasconcelosia</taxon>
        <taxon>Vasconcelosia minhoensis</taxon>
    </lineage>
</organism>
<dbReference type="InterPro" id="IPR013766">
    <property type="entry name" value="Thioredoxin_domain"/>
</dbReference>
<dbReference type="GO" id="GO:0008379">
    <property type="term" value="F:thioredoxin peroxidase activity"/>
    <property type="evidence" value="ECO:0007669"/>
    <property type="project" value="TreeGrafter"/>
</dbReference>
<dbReference type="EC" id="1.11.1.24" evidence="3"/>
<dbReference type="FunFam" id="3.40.30.10:FF:000007">
    <property type="entry name" value="Thioredoxin-dependent thiol peroxidase"/>
    <property type="match status" value="1"/>
</dbReference>
<evidence type="ECO:0000256" key="4">
    <source>
        <dbReference type="ARBA" id="ARBA00022559"/>
    </source>
</evidence>
<comment type="subunit">
    <text evidence="2">Monomer.</text>
</comment>
<comment type="caution">
    <text evidence="15">The sequence shown here is derived from an EMBL/GenBank/DDBJ whole genome shotgun (WGS) entry which is preliminary data.</text>
</comment>
<keyword evidence="4 15" id="KW-0575">Peroxidase</keyword>
<evidence type="ECO:0000256" key="8">
    <source>
        <dbReference type="ARBA" id="ARBA00023284"/>
    </source>
</evidence>
<dbReference type="CDD" id="cd03017">
    <property type="entry name" value="PRX_BCP"/>
    <property type="match status" value="1"/>
</dbReference>
<dbReference type="InterPro" id="IPR024706">
    <property type="entry name" value="Peroxiredoxin_AhpC-typ"/>
</dbReference>
<keyword evidence="6" id="KW-0560">Oxidoreductase</keyword>
<keyword evidence="7" id="KW-1015">Disulfide bond</keyword>
<keyword evidence="5" id="KW-0049">Antioxidant</keyword>
<dbReference type="AlphaFoldDB" id="A0A8J7DAG8"/>
<dbReference type="PANTHER" id="PTHR42801:SF4">
    <property type="entry name" value="AHPC_TSA FAMILY PROTEIN"/>
    <property type="match status" value="1"/>
</dbReference>
<dbReference type="Pfam" id="PF00578">
    <property type="entry name" value="AhpC-TSA"/>
    <property type="match status" value="1"/>
</dbReference>
<accession>A0A8J7DAG8</accession>
<evidence type="ECO:0000256" key="11">
    <source>
        <dbReference type="ARBA" id="ARBA00041373"/>
    </source>
</evidence>
<evidence type="ECO:0000256" key="3">
    <source>
        <dbReference type="ARBA" id="ARBA00013017"/>
    </source>
</evidence>
<evidence type="ECO:0000313" key="16">
    <source>
        <dbReference type="Proteomes" id="UP000636505"/>
    </source>
</evidence>
<comment type="similarity">
    <text evidence="10">Belongs to the peroxiredoxin family. BCP/PrxQ subfamily.</text>
</comment>
<dbReference type="PIRSF" id="PIRSF000239">
    <property type="entry name" value="AHPC"/>
    <property type="match status" value="1"/>
</dbReference>
<evidence type="ECO:0000256" key="9">
    <source>
        <dbReference type="ARBA" id="ARBA00032824"/>
    </source>
</evidence>
<evidence type="ECO:0000256" key="1">
    <source>
        <dbReference type="ARBA" id="ARBA00003330"/>
    </source>
</evidence>
<gene>
    <name evidence="15" type="primary">bcp</name>
    <name evidence="15" type="ORF">IQ241_03910</name>
</gene>
<name>A0A8J7DAG8_9CYAN</name>
<feature type="active site" description="Cysteine sulfenic acid (-SOH) intermediate; for peroxidase activity" evidence="13">
    <location>
        <position position="45"/>
    </location>
</feature>
<keyword evidence="8" id="KW-0676">Redox-active center</keyword>
<protein>
    <recommendedName>
        <fullName evidence="3">thioredoxin-dependent peroxiredoxin</fullName>
        <ecNumber evidence="3">1.11.1.24</ecNumber>
    </recommendedName>
    <alternativeName>
        <fullName evidence="11">Bacterioferritin comigratory protein</fullName>
    </alternativeName>
    <alternativeName>
        <fullName evidence="9">Thioredoxin peroxidase</fullName>
    </alternativeName>
</protein>
<dbReference type="InterPro" id="IPR036249">
    <property type="entry name" value="Thioredoxin-like_sf"/>
</dbReference>
<reference evidence="15" key="1">
    <citation type="submission" date="2020-10" db="EMBL/GenBank/DDBJ databases">
        <authorList>
            <person name="Castelo-Branco R."/>
            <person name="Eusebio N."/>
            <person name="Adriana R."/>
            <person name="Vieira A."/>
            <person name="Brugerolle De Fraissinette N."/>
            <person name="Rezende De Castro R."/>
            <person name="Schneider M.P."/>
            <person name="Vasconcelos V."/>
            <person name="Leao P.N."/>
        </authorList>
    </citation>
    <scope>NUCLEOTIDE SEQUENCE</scope>
    <source>
        <strain evidence="15">LEGE 07310</strain>
    </source>
</reference>
<comment type="function">
    <text evidence="1">Thiol-specific peroxidase that catalyzes the reduction of hydrogen peroxide and organic hydroperoxides to water and alcohols, respectively. Plays a role in cell protection against oxidative stress by detoxifying peroxides and as sensor of hydrogen peroxide-mediated signaling events.</text>
</comment>
<evidence type="ECO:0000256" key="6">
    <source>
        <dbReference type="ARBA" id="ARBA00023002"/>
    </source>
</evidence>
<keyword evidence="16" id="KW-1185">Reference proteome</keyword>
<dbReference type="NCBIfam" id="NF006960">
    <property type="entry name" value="PRK09437.1"/>
    <property type="match status" value="1"/>
</dbReference>
<comment type="catalytic activity">
    <reaction evidence="12">
        <text>a hydroperoxide + [thioredoxin]-dithiol = an alcohol + [thioredoxin]-disulfide + H2O</text>
        <dbReference type="Rhea" id="RHEA:62620"/>
        <dbReference type="Rhea" id="RHEA-COMP:10698"/>
        <dbReference type="Rhea" id="RHEA-COMP:10700"/>
        <dbReference type="ChEBI" id="CHEBI:15377"/>
        <dbReference type="ChEBI" id="CHEBI:29950"/>
        <dbReference type="ChEBI" id="CHEBI:30879"/>
        <dbReference type="ChEBI" id="CHEBI:35924"/>
        <dbReference type="ChEBI" id="CHEBI:50058"/>
        <dbReference type="EC" id="1.11.1.24"/>
    </reaction>
</comment>
<sequence length="158" mass="17105">MTLAVGDPAPDFSLPDAEGNQVSLADFKGRRVVLYFYPRDNTPGCTKEACAFRDAYDTYQDKDVAVLGVSTDDAISHGKFIAKHSLPFPLLVDEGGAIASAYGSYGLKKMYGKEFMGISRSTFVIDPDGQLEKIYRKVKPEAHASEVLADIEALASSS</sequence>
<evidence type="ECO:0000256" key="7">
    <source>
        <dbReference type="ARBA" id="ARBA00023157"/>
    </source>
</evidence>
<dbReference type="PANTHER" id="PTHR42801">
    <property type="entry name" value="THIOREDOXIN-DEPENDENT PEROXIDE REDUCTASE"/>
    <property type="match status" value="1"/>
</dbReference>
<evidence type="ECO:0000256" key="2">
    <source>
        <dbReference type="ARBA" id="ARBA00011245"/>
    </source>
</evidence>
<dbReference type="RefSeq" id="WP_193905111.1">
    <property type="nucleotide sequence ID" value="NZ_JADEXG010000006.1"/>
</dbReference>
<evidence type="ECO:0000256" key="12">
    <source>
        <dbReference type="ARBA" id="ARBA00049091"/>
    </source>
</evidence>
<evidence type="ECO:0000256" key="13">
    <source>
        <dbReference type="PIRSR" id="PIRSR000239-1"/>
    </source>
</evidence>
<dbReference type="InterPro" id="IPR050924">
    <property type="entry name" value="Peroxiredoxin_BCP/PrxQ"/>
</dbReference>
<feature type="domain" description="Thioredoxin" evidence="14">
    <location>
        <begin position="3"/>
        <end position="156"/>
    </location>
</feature>
<dbReference type="PROSITE" id="PS51352">
    <property type="entry name" value="THIOREDOXIN_2"/>
    <property type="match status" value="1"/>
</dbReference>
<dbReference type="Gene3D" id="3.40.30.10">
    <property type="entry name" value="Glutaredoxin"/>
    <property type="match status" value="1"/>
</dbReference>
<dbReference type="GO" id="GO:0045454">
    <property type="term" value="P:cell redox homeostasis"/>
    <property type="evidence" value="ECO:0007669"/>
    <property type="project" value="TreeGrafter"/>
</dbReference>
<evidence type="ECO:0000313" key="15">
    <source>
        <dbReference type="EMBL" id="MBE9076447.1"/>
    </source>
</evidence>
<evidence type="ECO:0000259" key="14">
    <source>
        <dbReference type="PROSITE" id="PS51352"/>
    </source>
</evidence>
<dbReference type="GO" id="GO:0034599">
    <property type="term" value="P:cellular response to oxidative stress"/>
    <property type="evidence" value="ECO:0007669"/>
    <property type="project" value="TreeGrafter"/>
</dbReference>
<dbReference type="EMBL" id="JADEXG010000006">
    <property type="protein sequence ID" value="MBE9076447.1"/>
    <property type="molecule type" value="Genomic_DNA"/>
</dbReference>
<proteinExistence type="inferred from homology"/>
<dbReference type="SUPFAM" id="SSF52833">
    <property type="entry name" value="Thioredoxin-like"/>
    <property type="match status" value="1"/>
</dbReference>
<dbReference type="GO" id="GO:0005737">
    <property type="term" value="C:cytoplasm"/>
    <property type="evidence" value="ECO:0007669"/>
    <property type="project" value="TreeGrafter"/>
</dbReference>
<dbReference type="Proteomes" id="UP000636505">
    <property type="component" value="Unassembled WGS sequence"/>
</dbReference>
<dbReference type="InterPro" id="IPR000866">
    <property type="entry name" value="AhpC/TSA"/>
</dbReference>